<dbReference type="InterPro" id="IPR010982">
    <property type="entry name" value="Lambda_DNA-bd_dom_sf"/>
</dbReference>
<protein>
    <submittedName>
        <fullName evidence="2">Transcriptional regulator</fullName>
    </submittedName>
</protein>
<gene>
    <name evidence="2" type="ORF">F6W96_22195</name>
</gene>
<evidence type="ECO:0000259" key="1">
    <source>
        <dbReference type="PROSITE" id="PS50943"/>
    </source>
</evidence>
<name>A0A6G9Z545_9NOCA</name>
<dbReference type="PROSITE" id="PS50943">
    <property type="entry name" value="HTH_CROC1"/>
    <property type="match status" value="1"/>
</dbReference>
<dbReference type="Gene3D" id="1.10.260.40">
    <property type="entry name" value="lambda repressor-like DNA-binding domains"/>
    <property type="match status" value="1"/>
</dbReference>
<evidence type="ECO:0000313" key="3">
    <source>
        <dbReference type="Proteomes" id="UP000500953"/>
    </source>
</evidence>
<dbReference type="InterPro" id="IPR001387">
    <property type="entry name" value="Cro/C1-type_HTH"/>
</dbReference>
<accession>A0A6G9Z545</accession>
<sequence>MSEDKQPAGGAARDEITFAQKLNKLLEVLARDGDRPMSGARFLEDFTAKTGMKLSAGYLSELRNGHVTAPRIDLIEALAAYFRINPAYFFPGPEDQENQARLDLLGSMRDNQAQNLAIRASGLSAPTLRRITAIIESARALENLPATPGGGTILNDEQT</sequence>
<dbReference type="AlphaFoldDB" id="A0A6G9Z545"/>
<dbReference type="RefSeq" id="WP_167487937.1">
    <property type="nucleotide sequence ID" value="NZ_CP046173.1"/>
</dbReference>
<dbReference type="Proteomes" id="UP000500953">
    <property type="component" value="Chromosome"/>
</dbReference>
<feature type="domain" description="HTH cro/C1-type" evidence="1">
    <location>
        <begin position="54"/>
        <end position="89"/>
    </location>
</feature>
<dbReference type="EMBL" id="CP046173">
    <property type="protein sequence ID" value="QIS20602.1"/>
    <property type="molecule type" value="Genomic_DNA"/>
</dbReference>
<proteinExistence type="predicted"/>
<dbReference type="SUPFAM" id="SSF47413">
    <property type="entry name" value="lambda repressor-like DNA-binding domains"/>
    <property type="match status" value="1"/>
</dbReference>
<evidence type="ECO:0000313" key="2">
    <source>
        <dbReference type="EMBL" id="QIS20602.1"/>
    </source>
</evidence>
<organism evidence="2 3">
    <name type="scientific">Nocardia terpenica</name>
    <dbReference type="NCBI Taxonomy" id="455432"/>
    <lineage>
        <taxon>Bacteria</taxon>
        <taxon>Bacillati</taxon>
        <taxon>Actinomycetota</taxon>
        <taxon>Actinomycetes</taxon>
        <taxon>Mycobacteriales</taxon>
        <taxon>Nocardiaceae</taxon>
        <taxon>Nocardia</taxon>
    </lineage>
</organism>
<reference evidence="2 3" key="1">
    <citation type="journal article" date="2019" name="ACS Chem. Biol.">
        <title>Identification and Mobilization of a Cryptic Antibiotic Biosynthesis Gene Locus from a Human-Pathogenic Nocardia Isolate.</title>
        <authorList>
            <person name="Herisse M."/>
            <person name="Ishida K."/>
            <person name="Porter J.L."/>
            <person name="Howden B."/>
            <person name="Hertweck C."/>
            <person name="Stinear T.P."/>
            <person name="Pidot S.J."/>
        </authorList>
    </citation>
    <scope>NUCLEOTIDE SEQUENCE [LARGE SCALE GENOMIC DNA]</scope>
    <source>
        <strain evidence="2 3">AUSMDU00012715</strain>
    </source>
</reference>
<dbReference type="GO" id="GO:0003677">
    <property type="term" value="F:DNA binding"/>
    <property type="evidence" value="ECO:0007669"/>
    <property type="project" value="InterPro"/>
</dbReference>